<name>A0A131Z6D6_RHIAP</name>
<dbReference type="PANTHER" id="PTHR13349">
    <property type="entry name" value="TRANSLATION MACHINERY-ASSOCIATED PROTEIN 16"/>
    <property type="match status" value="1"/>
</dbReference>
<dbReference type="Gene3D" id="1.20.1440.170">
    <property type="entry name" value="Translation machinery-associated protein 16-like"/>
    <property type="match status" value="1"/>
</dbReference>
<evidence type="ECO:0000256" key="1">
    <source>
        <dbReference type="ARBA" id="ARBA00034127"/>
    </source>
</evidence>
<proteinExistence type="inferred from homology"/>
<feature type="region of interest" description="Disordered" evidence="2">
    <location>
        <begin position="1"/>
        <end position="40"/>
    </location>
</feature>
<dbReference type="InterPro" id="IPR038356">
    <property type="entry name" value="Tma16_sf"/>
</dbReference>
<sequence length="177" mass="20714">MPKANQAEKKRRIQARTSRPVHPNSRKAQQMARKKIHSSKITTRKKQLALKLKNKLEKLAWFRENLPTVEADRLSPAEFDSLIERYFRRFDGELEHVDNIERIRGTVTQFKGRLDAIKITLENEIRNYHSCGIEIPDLLSPDAFKLFVEWDGSSVNYLPKIDMRTISKAMLERLALQ</sequence>
<protein>
    <submittedName>
        <fullName evidence="3">Translation machinery-associated protein 16</fullName>
    </submittedName>
</protein>
<evidence type="ECO:0000256" key="2">
    <source>
        <dbReference type="SAM" id="MobiDB-lite"/>
    </source>
</evidence>
<accession>A0A131Z6D6</accession>
<dbReference type="EMBL" id="GEDV01002019">
    <property type="protein sequence ID" value="JAP86538.1"/>
    <property type="molecule type" value="Transcribed_RNA"/>
</dbReference>
<evidence type="ECO:0000313" key="3">
    <source>
        <dbReference type="EMBL" id="JAP86538.1"/>
    </source>
</evidence>
<dbReference type="AlphaFoldDB" id="A0A131Z6D6"/>
<comment type="similarity">
    <text evidence="1">Belongs to the TMA16 family.</text>
</comment>
<organism evidence="3">
    <name type="scientific">Rhipicephalus appendiculatus</name>
    <name type="common">Brown ear tick</name>
    <dbReference type="NCBI Taxonomy" id="34631"/>
    <lineage>
        <taxon>Eukaryota</taxon>
        <taxon>Metazoa</taxon>
        <taxon>Ecdysozoa</taxon>
        <taxon>Arthropoda</taxon>
        <taxon>Chelicerata</taxon>
        <taxon>Arachnida</taxon>
        <taxon>Acari</taxon>
        <taxon>Parasitiformes</taxon>
        <taxon>Ixodida</taxon>
        <taxon>Ixodoidea</taxon>
        <taxon>Ixodidae</taxon>
        <taxon>Rhipicephalinae</taxon>
        <taxon>Rhipicephalus</taxon>
        <taxon>Rhipicephalus</taxon>
    </lineage>
</organism>
<dbReference type="InterPro" id="IPR021346">
    <property type="entry name" value="Tma16"/>
</dbReference>
<dbReference type="GO" id="GO:0005634">
    <property type="term" value="C:nucleus"/>
    <property type="evidence" value="ECO:0007669"/>
    <property type="project" value="TreeGrafter"/>
</dbReference>
<dbReference type="Pfam" id="PF11176">
    <property type="entry name" value="Tma16"/>
    <property type="match status" value="1"/>
</dbReference>
<reference evidence="3" key="1">
    <citation type="journal article" date="2016" name="Ticks Tick Borne Dis.">
        <title>De novo assembly and annotation of the salivary gland transcriptome of Rhipicephalus appendiculatus male and female ticks during blood feeding.</title>
        <authorList>
            <person name="de Castro M.H."/>
            <person name="de Klerk D."/>
            <person name="Pienaar R."/>
            <person name="Latif A.A."/>
            <person name="Rees D.J."/>
            <person name="Mans B.J."/>
        </authorList>
    </citation>
    <scope>NUCLEOTIDE SEQUENCE</scope>
    <source>
        <tissue evidence="3">Salivary glands</tissue>
    </source>
</reference>
<dbReference type="PANTHER" id="PTHR13349:SF2">
    <property type="entry name" value="TRANSLATION MACHINERY-ASSOCIATED PROTEIN 16"/>
    <property type="match status" value="1"/>
</dbReference>